<proteinExistence type="inferred from homology"/>
<dbReference type="SUPFAM" id="SSF56645">
    <property type="entry name" value="Acyl-CoA dehydrogenase NM domain-like"/>
    <property type="match status" value="1"/>
</dbReference>
<evidence type="ECO:0000313" key="12">
    <source>
        <dbReference type="Proteomes" id="UP000576087"/>
    </source>
</evidence>
<evidence type="ECO:0000313" key="10">
    <source>
        <dbReference type="Proteomes" id="UP000520770"/>
    </source>
</evidence>
<dbReference type="InterPro" id="IPR046373">
    <property type="entry name" value="Acyl-CoA_Oxase/DH_mid-dom_sf"/>
</dbReference>
<dbReference type="InterPro" id="IPR023922">
    <property type="entry name" value="S04_starv_induced_SfnB"/>
</dbReference>
<dbReference type="RefSeq" id="WP_183825137.1">
    <property type="nucleotide sequence ID" value="NZ_JACIGW010000003.1"/>
</dbReference>
<sequence>MSKVINLAGTLRAVSPYIRTEDEAIEAAKALANEIRSGASRRDRQRILPHHELERVAQSGILGITVPAEYGGADISNPFLAEVLAILSEADSSIGQIPQSHFQILEILRLAGTEEQKRYFFIRALAGDHFANALAERNTEAAGLITTRLVPDGIGYRISGQKYYSTGALFADWIAVFAQDDREHLVMAIVPRDTEGLTIIDDWAGFGQRTTASGSVIIDNMYVSADSVIAHDRALEQPATLGSLGQLLHAAVDLGIARAAFADMIDFVQTRSRGNRNLDIESTSTDPLAIAKTGSIAVKIEAAAAMIERAGRKVDVAQVSPSASAASDASLAVATAKILTTEAALEAANALFELAGTAATGEDFNLDRHWRNARTHTVHDPVRWKYHAIGDFHLNGRLPRPNGQF</sequence>
<dbReference type="EMBL" id="JACIGW010000003">
    <property type="protein sequence ID" value="MBB4349638.1"/>
    <property type="molecule type" value="Genomic_DNA"/>
</dbReference>
<evidence type="ECO:0000256" key="1">
    <source>
        <dbReference type="ARBA" id="ARBA00022630"/>
    </source>
</evidence>
<dbReference type="PIRSF" id="PIRSF016578">
    <property type="entry name" value="HsaA"/>
    <property type="match status" value="1"/>
</dbReference>
<dbReference type="Gene3D" id="1.20.140.10">
    <property type="entry name" value="Butyryl-CoA Dehydrogenase, subunit A, domain 3"/>
    <property type="match status" value="1"/>
</dbReference>
<evidence type="ECO:0000313" key="8">
    <source>
        <dbReference type="EMBL" id="MBB4412141.1"/>
    </source>
</evidence>
<dbReference type="Gene3D" id="2.40.110.10">
    <property type="entry name" value="Butyryl-CoA Dehydrogenase, subunit A, domain 2"/>
    <property type="match status" value="1"/>
</dbReference>
<evidence type="ECO:0000313" key="7">
    <source>
        <dbReference type="EMBL" id="MBB4349638.1"/>
    </source>
</evidence>
<dbReference type="InterPro" id="IPR006091">
    <property type="entry name" value="Acyl-CoA_Oxase/DH_mid-dom"/>
</dbReference>
<evidence type="ECO:0000313" key="9">
    <source>
        <dbReference type="EMBL" id="MBB4446772.1"/>
    </source>
</evidence>
<organism evidence="8 11">
    <name type="scientific">Aliirhizobium cellulosilyticum</name>
    <dbReference type="NCBI Taxonomy" id="393664"/>
    <lineage>
        <taxon>Bacteria</taxon>
        <taxon>Pseudomonadati</taxon>
        <taxon>Pseudomonadota</taxon>
        <taxon>Alphaproteobacteria</taxon>
        <taxon>Hyphomicrobiales</taxon>
        <taxon>Rhizobiaceae</taxon>
        <taxon>Aliirhizobium</taxon>
    </lineage>
</organism>
<dbReference type="Proteomes" id="UP000576087">
    <property type="component" value="Unassembled WGS sequence"/>
</dbReference>
<dbReference type="InterPro" id="IPR037069">
    <property type="entry name" value="AcylCoA_DH/ox_N_sf"/>
</dbReference>
<keyword evidence="2" id="KW-0560">Oxidoreductase</keyword>
<dbReference type="Pfam" id="PF02770">
    <property type="entry name" value="Acyl-CoA_dh_M"/>
    <property type="match status" value="1"/>
</dbReference>
<comment type="caution">
    <text evidence="8">The sequence shown here is derived from an EMBL/GenBank/DDBJ whole genome shotgun (WGS) entry which is preliminary data.</text>
</comment>
<evidence type="ECO:0000256" key="2">
    <source>
        <dbReference type="ARBA" id="ARBA00023002"/>
    </source>
</evidence>
<dbReference type="GO" id="GO:0005737">
    <property type="term" value="C:cytoplasm"/>
    <property type="evidence" value="ECO:0007669"/>
    <property type="project" value="TreeGrafter"/>
</dbReference>
<keyword evidence="11" id="KW-1185">Reference proteome</keyword>
<evidence type="ECO:0000259" key="4">
    <source>
        <dbReference type="Pfam" id="PF02770"/>
    </source>
</evidence>
<feature type="domain" description="Acyl-CoA dehydrogenase/oxidase N-terminal" evidence="5">
    <location>
        <begin position="27"/>
        <end position="127"/>
    </location>
</feature>
<reference evidence="10 11" key="1">
    <citation type="submission" date="2020-08" db="EMBL/GenBank/DDBJ databases">
        <title>Genomic Encyclopedia of Type Strains, Phase IV (KMG-V): Genome sequencing to study the core and pangenomes of soil and plant-associated prokaryotes.</title>
        <authorList>
            <person name="Whitman W."/>
        </authorList>
    </citation>
    <scope>NUCLEOTIDE SEQUENCE [LARGE SCALE GENOMIC DNA]</scope>
    <source>
        <strain evidence="8 11">SEMIA 444</strain>
        <strain evidence="7 10">SEMIA 448</strain>
        <strain evidence="9 12">SEMIA 452</strain>
    </source>
</reference>
<dbReference type="GO" id="GO:0003995">
    <property type="term" value="F:acyl-CoA dehydrogenase activity"/>
    <property type="evidence" value="ECO:0007669"/>
    <property type="project" value="TreeGrafter"/>
</dbReference>
<feature type="domain" description="Acyl-CoA oxidase/dehydrogenase middle" evidence="4">
    <location>
        <begin position="140"/>
        <end position="221"/>
    </location>
</feature>
<evidence type="ECO:0000259" key="5">
    <source>
        <dbReference type="Pfam" id="PF02771"/>
    </source>
</evidence>
<keyword evidence="1" id="KW-0285">Flavoprotein</keyword>
<dbReference type="GO" id="GO:0050660">
    <property type="term" value="F:flavin adenine dinucleotide binding"/>
    <property type="evidence" value="ECO:0007669"/>
    <property type="project" value="InterPro"/>
</dbReference>
<dbReference type="InterPro" id="IPR009100">
    <property type="entry name" value="AcylCoA_DH/oxidase_NM_dom_sf"/>
</dbReference>
<dbReference type="AlphaFoldDB" id="A0A7W6TEP2"/>
<dbReference type="Proteomes" id="UP000524535">
    <property type="component" value="Unassembled WGS sequence"/>
</dbReference>
<dbReference type="InterPro" id="IPR050741">
    <property type="entry name" value="Acyl-CoA_dehydrogenase"/>
</dbReference>
<dbReference type="Pfam" id="PF02771">
    <property type="entry name" value="Acyl-CoA_dh_N"/>
    <property type="match status" value="1"/>
</dbReference>
<evidence type="ECO:0000256" key="3">
    <source>
        <dbReference type="ARBA" id="ARBA00049661"/>
    </source>
</evidence>
<feature type="domain" description="Acyl-CoA dehydrogenase C-terminal" evidence="6">
    <location>
        <begin position="247"/>
        <end position="380"/>
    </location>
</feature>
<dbReference type="Gene3D" id="1.10.540.10">
    <property type="entry name" value="Acyl-CoA dehydrogenase/oxidase, N-terminal domain"/>
    <property type="match status" value="1"/>
</dbReference>
<dbReference type="EMBL" id="JACIGY010000003">
    <property type="protein sequence ID" value="MBB4412141.1"/>
    <property type="molecule type" value="Genomic_DNA"/>
</dbReference>
<dbReference type="EMBL" id="JACIHM010000003">
    <property type="protein sequence ID" value="MBB4446772.1"/>
    <property type="molecule type" value="Genomic_DNA"/>
</dbReference>
<dbReference type="InterPro" id="IPR036250">
    <property type="entry name" value="AcylCo_DH-like_C"/>
</dbReference>
<dbReference type="InterPro" id="IPR013107">
    <property type="entry name" value="Acyl-CoA_DH_C"/>
</dbReference>
<dbReference type="PANTHER" id="PTHR48083:SF19">
    <property type="entry name" value="FLAVIN-DEPENDENT MONOOXYGENASE, OXYGENASE SUBUNIT HSAA"/>
    <property type="match status" value="1"/>
</dbReference>
<dbReference type="GO" id="GO:0016712">
    <property type="term" value="F:oxidoreductase activity, acting on paired donors, with incorporation or reduction of molecular oxygen, reduced flavin or flavoprotein as one donor, and incorporation of one atom of oxygen"/>
    <property type="evidence" value="ECO:0007669"/>
    <property type="project" value="TreeGrafter"/>
</dbReference>
<dbReference type="Proteomes" id="UP000520770">
    <property type="component" value="Unassembled WGS sequence"/>
</dbReference>
<evidence type="ECO:0000313" key="11">
    <source>
        <dbReference type="Proteomes" id="UP000524535"/>
    </source>
</evidence>
<name>A0A7W6TEP2_9HYPH</name>
<evidence type="ECO:0000259" key="6">
    <source>
        <dbReference type="Pfam" id="PF08028"/>
    </source>
</evidence>
<protein>
    <submittedName>
        <fullName evidence="8">SfnB family sulfur acquisition oxidoreductase</fullName>
    </submittedName>
</protein>
<accession>A0A7W6TEP2</accession>
<comment type="similarity">
    <text evidence="3">Belongs to the HpaH/HsaA monooxygenase family.</text>
</comment>
<dbReference type="Pfam" id="PF08028">
    <property type="entry name" value="Acyl-CoA_dh_2"/>
    <property type="match status" value="1"/>
</dbReference>
<dbReference type="InterPro" id="IPR013786">
    <property type="entry name" value="AcylCoA_DH/ox_N"/>
</dbReference>
<dbReference type="SUPFAM" id="SSF47203">
    <property type="entry name" value="Acyl-CoA dehydrogenase C-terminal domain-like"/>
    <property type="match status" value="1"/>
</dbReference>
<gene>
    <name evidence="8" type="ORF">GGE31_002654</name>
    <name evidence="7" type="ORF">GGE33_003400</name>
    <name evidence="9" type="ORF">GGE35_002594</name>
</gene>
<dbReference type="NCBIfam" id="TIGR04022">
    <property type="entry name" value="sulfur_SfnB"/>
    <property type="match status" value="1"/>
</dbReference>
<dbReference type="PANTHER" id="PTHR48083">
    <property type="entry name" value="MEDIUM-CHAIN SPECIFIC ACYL-COA DEHYDROGENASE, MITOCHONDRIAL-RELATED"/>
    <property type="match status" value="1"/>
</dbReference>
<dbReference type="GO" id="GO:0033539">
    <property type="term" value="P:fatty acid beta-oxidation using acyl-CoA dehydrogenase"/>
    <property type="evidence" value="ECO:0007669"/>
    <property type="project" value="TreeGrafter"/>
</dbReference>